<dbReference type="Pfam" id="PF08534">
    <property type="entry name" value="Redoxin"/>
    <property type="match status" value="1"/>
</dbReference>
<evidence type="ECO:0000256" key="1">
    <source>
        <dbReference type="ARBA" id="ARBA00022617"/>
    </source>
</evidence>
<feature type="domain" description="Cytochrome c" evidence="8">
    <location>
        <begin position="229"/>
        <end position="312"/>
    </location>
</feature>
<dbReference type="Gene3D" id="3.40.30.10">
    <property type="entry name" value="Glutaredoxin"/>
    <property type="match status" value="1"/>
</dbReference>
<organism evidence="10 11">
    <name type="scientific">Phenylobacterium zucineum (strain HLK1)</name>
    <dbReference type="NCBI Taxonomy" id="450851"/>
    <lineage>
        <taxon>Bacteria</taxon>
        <taxon>Pseudomonadati</taxon>
        <taxon>Pseudomonadota</taxon>
        <taxon>Alphaproteobacteria</taxon>
        <taxon>Caulobacterales</taxon>
        <taxon>Caulobacteraceae</taxon>
        <taxon>Phenylobacterium</taxon>
    </lineage>
</organism>
<evidence type="ECO:0000256" key="7">
    <source>
        <dbReference type="SAM" id="SignalP"/>
    </source>
</evidence>
<dbReference type="SUPFAM" id="SSF46626">
    <property type="entry name" value="Cytochrome c"/>
    <property type="match status" value="1"/>
</dbReference>
<evidence type="ECO:0000313" key="10">
    <source>
        <dbReference type="EMBL" id="ACG79717.1"/>
    </source>
</evidence>
<evidence type="ECO:0000256" key="6">
    <source>
        <dbReference type="SAM" id="MobiDB-lite"/>
    </source>
</evidence>
<dbReference type="InterPro" id="IPR009056">
    <property type="entry name" value="Cyt_c-like_dom"/>
</dbReference>
<dbReference type="InterPro" id="IPR008977">
    <property type="entry name" value="PHM/PNGase_F_dom_sf"/>
</dbReference>
<dbReference type="GO" id="GO:0020037">
    <property type="term" value="F:heme binding"/>
    <property type="evidence" value="ECO:0007669"/>
    <property type="project" value="InterPro"/>
</dbReference>
<dbReference type="PANTHER" id="PTHR43640">
    <property type="entry name" value="OS07G0260300 PROTEIN"/>
    <property type="match status" value="1"/>
</dbReference>
<dbReference type="Proteomes" id="UP000001868">
    <property type="component" value="Chromosome"/>
</dbReference>
<dbReference type="InterPro" id="IPR018247">
    <property type="entry name" value="EF_Hand_1_Ca_BS"/>
</dbReference>
<protein>
    <recommendedName>
        <fullName evidence="12">Redoxin domain-containing protein</fullName>
    </recommendedName>
</protein>
<sequence>MSKARISVLGLLASAGLVYGCATDDGAMSAAAHGTMAAATETASAPMPVTIDNFMLPDETLMGHELYRLADAKAIVIVTQANGCPISRTLAPHVRELKARYEGQGVEFLMLNSALQDSREAIAKEAAEFNFGIPVLLDSNQLVGEQLGVTRTGEFFVIDPKTWKVTYRGPLDDRFDYGVQKAKANHTWAADAIDATIAGRPALAASKQSPGCLIDFPERAKKAQHAKISYTTDVAPILEAKCVTCHQPGSIGPMALTSYEMVKGFSPMIREVIRTDRMPPWNASPHVGKFEDDKSLTKAEIKTLVHWIEAGAPRGEGPDPLALAKREAPEWPLGKPDLILEVPSYTIPASGVVDYQRPHIVNPLKEGRWIKASTFKVDQRQAVHHFLTGYMKDIPTGPANESRWGSSVGGYAVGSESVLWPTNVGTFLPPGGAIGIQAHYTPFGKEVTDKSKLGLYFYKDDEKPDLVMRGAVVIDNTIVIPPGASRHKEVAYLEFPKEALLYSAFPHAHYRGYASDLWLHYPDGKKEMLLSLPRYDFNWQRDYVFEKPIKVPAGSRLVAHYWYDNSKRNPANPDPTKEIVWGDQSWEEMFFTNVRYRWVDETAANPVNYDELMNQTRMLGMLDDNLDGKLQKAELKGEMGKRLLAYFGQIDRDSSGSIEKPELAAVQSMFGRRRNADQAQQQQAPAAPKPAAGGR</sequence>
<dbReference type="GO" id="GO:0016715">
    <property type="term" value="F:oxidoreductase activity, acting on paired donors, with incorporation or reduction of molecular oxygen, reduced ascorbate as one donor, and incorporation of one atom of oxygen"/>
    <property type="evidence" value="ECO:0007669"/>
    <property type="project" value="InterPro"/>
</dbReference>
<keyword evidence="1 5" id="KW-0349">Heme</keyword>
<evidence type="ECO:0000256" key="4">
    <source>
        <dbReference type="ARBA" id="ARBA00023157"/>
    </source>
</evidence>
<dbReference type="GO" id="GO:0009055">
    <property type="term" value="F:electron transfer activity"/>
    <property type="evidence" value="ECO:0007669"/>
    <property type="project" value="InterPro"/>
</dbReference>
<keyword evidence="7" id="KW-0732">Signal</keyword>
<evidence type="ECO:0000256" key="5">
    <source>
        <dbReference type="PROSITE-ProRule" id="PRU00433"/>
    </source>
</evidence>
<dbReference type="InterPro" id="IPR013766">
    <property type="entry name" value="Thioredoxin_domain"/>
</dbReference>
<dbReference type="AlphaFoldDB" id="B4RB72"/>
<dbReference type="Gene3D" id="2.60.120.230">
    <property type="match status" value="1"/>
</dbReference>
<gene>
    <name evidence="10" type="ordered locus">PHZ_c3308</name>
</gene>
<dbReference type="InterPro" id="IPR011992">
    <property type="entry name" value="EF-hand-dom_pair"/>
</dbReference>
<proteinExistence type="predicted"/>
<feature type="compositionally biased region" description="Low complexity" evidence="6">
    <location>
        <begin position="677"/>
        <end position="695"/>
    </location>
</feature>
<dbReference type="PROSITE" id="PS00018">
    <property type="entry name" value="EF_HAND_1"/>
    <property type="match status" value="1"/>
</dbReference>
<dbReference type="SUPFAM" id="SSF49742">
    <property type="entry name" value="PHM/PNGase F"/>
    <property type="match status" value="2"/>
</dbReference>
<keyword evidence="3 5" id="KW-0408">Iron</keyword>
<evidence type="ECO:0000256" key="2">
    <source>
        <dbReference type="ARBA" id="ARBA00022723"/>
    </source>
</evidence>
<evidence type="ECO:0000256" key="3">
    <source>
        <dbReference type="ARBA" id="ARBA00023004"/>
    </source>
</evidence>
<evidence type="ECO:0000259" key="8">
    <source>
        <dbReference type="PROSITE" id="PS51007"/>
    </source>
</evidence>
<keyword evidence="11" id="KW-1185">Reference proteome</keyword>
<dbReference type="eggNOG" id="COG1225">
    <property type="taxonomic scope" value="Bacteria"/>
</dbReference>
<keyword evidence="4" id="KW-1015">Disulfide bond</keyword>
<dbReference type="PANTHER" id="PTHR43640:SF1">
    <property type="entry name" value="THIOREDOXIN-DEPENDENT PEROXIREDOXIN"/>
    <property type="match status" value="1"/>
</dbReference>
<evidence type="ECO:0000313" key="11">
    <source>
        <dbReference type="Proteomes" id="UP000001868"/>
    </source>
</evidence>
<feature type="signal peptide" evidence="7">
    <location>
        <begin position="1"/>
        <end position="20"/>
    </location>
</feature>
<accession>B4RB72</accession>
<keyword evidence="2 5" id="KW-0479">Metal-binding</keyword>
<dbReference type="RefSeq" id="WP_012523855.1">
    <property type="nucleotide sequence ID" value="NC_011144.1"/>
</dbReference>
<dbReference type="SUPFAM" id="SSF47473">
    <property type="entry name" value="EF-hand"/>
    <property type="match status" value="1"/>
</dbReference>
<evidence type="ECO:0000259" key="9">
    <source>
        <dbReference type="PROSITE" id="PS51352"/>
    </source>
</evidence>
<feature type="chain" id="PRO_5002825305" description="Redoxin domain-containing protein" evidence="7">
    <location>
        <begin position="21"/>
        <end position="695"/>
    </location>
</feature>
<dbReference type="SUPFAM" id="SSF52833">
    <property type="entry name" value="Thioredoxin-like"/>
    <property type="match status" value="1"/>
</dbReference>
<dbReference type="EMBL" id="CP000747">
    <property type="protein sequence ID" value="ACG79717.1"/>
    <property type="molecule type" value="Genomic_DNA"/>
</dbReference>
<reference evidence="10 11" key="1">
    <citation type="journal article" date="2008" name="BMC Genomics">
        <title>Complete genome of Phenylobacterium zucineum - a novel facultative intracellular bacterium isolated from human erythroleukemia cell line K562.</title>
        <authorList>
            <person name="Luo Y."/>
            <person name="Xu X."/>
            <person name="Ding Z."/>
            <person name="Liu Z."/>
            <person name="Zhang B."/>
            <person name="Yan Z."/>
            <person name="Sun J."/>
            <person name="Hu S."/>
            <person name="Hu X."/>
        </authorList>
    </citation>
    <scope>NUCLEOTIDE SEQUENCE [LARGE SCALE GENOMIC DNA]</scope>
    <source>
        <strain evidence="10 11">HLK1</strain>
    </source>
</reference>
<dbReference type="PROSITE" id="PS51352">
    <property type="entry name" value="THIOREDOXIN_2"/>
    <property type="match status" value="1"/>
</dbReference>
<dbReference type="InterPro" id="IPR036249">
    <property type="entry name" value="Thioredoxin-like_sf"/>
</dbReference>
<dbReference type="InterPro" id="IPR047262">
    <property type="entry name" value="PRX-like1"/>
</dbReference>
<feature type="domain" description="Thioredoxin" evidence="9">
    <location>
        <begin position="45"/>
        <end position="187"/>
    </location>
</feature>
<dbReference type="STRING" id="450851.PHZ_c3308"/>
<dbReference type="InterPro" id="IPR013740">
    <property type="entry name" value="Redoxin"/>
</dbReference>
<dbReference type="InterPro" id="IPR036909">
    <property type="entry name" value="Cyt_c-like_dom_sf"/>
</dbReference>
<evidence type="ECO:0008006" key="12">
    <source>
        <dbReference type="Google" id="ProtNLM"/>
    </source>
</evidence>
<dbReference type="HOGENOM" id="CLU_020308_0_0_5"/>
<dbReference type="PROSITE" id="PS51257">
    <property type="entry name" value="PROKAR_LIPOPROTEIN"/>
    <property type="match status" value="1"/>
</dbReference>
<dbReference type="InterPro" id="IPR014784">
    <property type="entry name" value="Cu2_ascorb_mOase-like_C"/>
</dbReference>
<dbReference type="KEGG" id="pzu:PHZ_c3308"/>
<feature type="region of interest" description="Disordered" evidence="6">
    <location>
        <begin position="670"/>
        <end position="695"/>
    </location>
</feature>
<dbReference type="PROSITE" id="PS51007">
    <property type="entry name" value="CYTC"/>
    <property type="match status" value="1"/>
</dbReference>
<dbReference type="GO" id="GO:0046872">
    <property type="term" value="F:metal ion binding"/>
    <property type="evidence" value="ECO:0007669"/>
    <property type="project" value="UniProtKB-KW"/>
</dbReference>
<name>B4RB72_PHEZH</name>